<gene>
    <name evidence="2" type="ORF">H9966_07940</name>
</gene>
<name>A0A9D2FYF8_9BACT</name>
<dbReference type="InterPro" id="IPR051531">
    <property type="entry name" value="N-acetyltransferase"/>
</dbReference>
<dbReference type="AlphaFoldDB" id="A0A9D2FYF8"/>
<organism evidence="2 3">
    <name type="scientific">Candidatus Prevotella avicola</name>
    <dbReference type="NCBI Taxonomy" id="2838738"/>
    <lineage>
        <taxon>Bacteria</taxon>
        <taxon>Pseudomonadati</taxon>
        <taxon>Bacteroidota</taxon>
        <taxon>Bacteroidia</taxon>
        <taxon>Bacteroidales</taxon>
        <taxon>Prevotellaceae</taxon>
        <taxon>Prevotella</taxon>
    </lineage>
</organism>
<dbReference type="Pfam" id="PF13302">
    <property type="entry name" value="Acetyltransf_3"/>
    <property type="match status" value="1"/>
</dbReference>
<dbReference type="EMBL" id="DXBE01000057">
    <property type="protein sequence ID" value="HIZ69793.1"/>
    <property type="molecule type" value="Genomic_DNA"/>
</dbReference>
<dbReference type="InterPro" id="IPR000182">
    <property type="entry name" value="GNAT_dom"/>
</dbReference>
<evidence type="ECO:0000313" key="2">
    <source>
        <dbReference type="EMBL" id="HIZ69793.1"/>
    </source>
</evidence>
<comment type="caution">
    <text evidence="2">The sequence shown here is derived from an EMBL/GenBank/DDBJ whole genome shotgun (WGS) entry which is preliminary data.</text>
</comment>
<reference evidence="2" key="1">
    <citation type="journal article" date="2021" name="PeerJ">
        <title>Extensive microbial diversity within the chicken gut microbiome revealed by metagenomics and culture.</title>
        <authorList>
            <person name="Gilroy R."/>
            <person name="Ravi A."/>
            <person name="Getino M."/>
            <person name="Pursley I."/>
            <person name="Horton D.L."/>
            <person name="Alikhan N.F."/>
            <person name="Baker D."/>
            <person name="Gharbi K."/>
            <person name="Hall N."/>
            <person name="Watson M."/>
            <person name="Adriaenssens E.M."/>
            <person name="Foster-Nyarko E."/>
            <person name="Jarju S."/>
            <person name="Secka A."/>
            <person name="Antonio M."/>
            <person name="Oren A."/>
            <person name="Chaudhuri R.R."/>
            <person name="La Ragione R."/>
            <person name="Hildebrand F."/>
            <person name="Pallen M.J."/>
        </authorList>
    </citation>
    <scope>NUCLEOTIDE SEQUENCE</scope>
    <source>
        <strain evidence="2">ChiHecec3B27-8219</strain>
    </source>
</reference>
<reference evidence="2" key="2">
    <citation type="submission" date="2021-04" db="EMBL/GenBank/DDBJ databases">
        <authorList>
            <person name="Gilroy R."/>
        </authorList>
    </citation>
    <scope>NUCLEOTIDE SEQUENCE</scope>
    <source>
        <strain evidence="2">ChiHecec3B27-8219</strain>
    </source>
</reference>
<dbReference type="Proteomes" id="UP000824055">
    <property type="component" value="Unassembled WGS sequence"/>
</dbReference>
<evidence type="ECO:0000313" key="3">
    <source>
        <dbReference type="Proteomes" id="UP000824055"/>
    </source>
</evidence>
<dbReference type="PANTHER" id="PTHR43792">
    <property type="entry name" value="GNAT FAMILY, PUTATIVE (AFU_ORTHOLOGUE AFUA_3G00765)-RELATED-RELATED"/>
    <property type="match status" value="1"/>
</dbReference>
<dbReference type="Gene3D" id="3.40.630.30">
    <property type="match status" value="1"/>
</dbReference>
<evidence type="ECO:0000259" key="1">
    <source>
        <dbReference type="PROSITE" id="PS51186"/>
    </source>
</evidence>
<dbReference type="InterPro" id="IPR016181">
    <property type="entry name" value="Acyl_CoA_acyltransferase"/>
</dbReference>
<sequence length="188" mass="21197">MIKGIVTDRLILRPWQESDAKSLYKYAQDPAIGPIAGWPPHTSVEDSLNIIRTVFAAPETYAVVLKETGEPVGSIGVMFGDGLHSAEMQADEAEIGYWLGVPYWGQGLIPEAVRCLQKRCFEDLGMTAVWCGYYDGNAKSRRVMEKCGFRFHHTEEGKTSPLGDVRTEHFMRMTKKEWEQNNIKISVI</sequence>
<feature type="domain" description="N-acetyltransferase" evidence="1">
    <location>
        <begin position="10"/>
        <end position="172"/>
    </location>
</feature>
<accession>A0A9D2FYF8</accession>
<dbReference type="GO" id="GO:0016747">
    <property type="term" value="F:acyltransferase activity, transferring groups other than amino-acyl groups"/>
    <property type="evidence" value="ECO:0007669"/>
    <property type="project" value="InterPro"/>
</dbReference>
<dbReference type="PROSITE" id="PS51186">
    <property type="entry name" value="GNAT"/>
    <property type="match status" value="1"/>
</dbReference>
<protein>
    <submittedName>
        <fullName evidence="2">GNAT family N-acetyltransferase</fullName>
    </submittedName>
</protein>
<proteinExistence type="predicted"/>
<dbReference type="SUPFAM" id="SSF55729">
    <property type="entry name" value="Acyl-CoA N-acyltransferases (Nat)"/>
    <property type="match status" value="1"/>
</dbReference>